<evidence type="ECO:0008006" key="4">
    <source>
        <dbReference type="Google" id="ProtNLM"/>
    </source>
</evidence>
<organism evidence="2 3">
    <name type="scientific">Candidatus Nomurabacteria bacterium GW2011_GWF2_40_12</name>
    <dbReference type="NCBI Taxonomy" id="1618776"/>
    <lineage>
        <taxon>Bacteria</taxon>
        <taxon>Candidatus Nomuraibacteriota</taxon>
    </lineage>
</organism>
<keyword evidence="1" id="KW-1133">Transmembrane helix</keyword>
<dbReference type="EMBL" id="LBYC01000005">
    <property type="protein sequence ID" value="KKR43302.1"/>
    <property type="molecule type" value="Genomic_DNA"/>
</dbReference>
<evidence type="ECO:0000313" key="2">
    <source>
        <dbReference type="EMBL" id="KKR43302.1"/>
    </source>
</evidence>
<name>A0A0G0TZD1_9BACT</name>
<dbReference type="Proteomes" id="UP000034301">
    <property type="component" value="Unassembled WGS sequence"/>
</dbReference>
<keyword evidence="1" id="KW-0812">Transmembrane</keyword>
<evidence type="ECO:0000256" key="1">
    <source>
        <dbReference type="SAM" id="Phobius"/>
    </source>
</evidence>
<evidence type="ECO:0000313" key="3">
    <source>
        <dbReference type="Proteomes" id="UP000034301"/>
    </source>
</evidence>
<sequence length="483" mass="52357">MTRKKIKLNKKSGVIIVQTMVFAAIVVIMIGALSSWAATTVKAGRIAFNREQAFQSAEAGIDYYRWHLAHAPTDYQDDTGAPGPYIHPVKDRNGDTVGQFSLDITSPPLGSTKVKIKSTGSSSLDSSYVRKIETEVAKPSIAKYSVAGHNAMRFGAGTEIFGPVHVNGGIRFDGLAHNIVTSGATTYTDVDSDACTGSNSYGVHTCLSPQDPTSPTALPLRPDVFEAGRLISQPTINFSGFTTDLAILKSNAETNGFYRDAAGSGFVGYHIVLKTNDTFDLYKINSWASMSANNCFTQSPNNSSWSVGTQTLQGNYDFPLNGIIFIEDHLVVDGQIDGARLTITAADLPVPSDTTKYKNIIINNDILYTSYDGSDSIGLIGQAGVLVGMISEDDLKIDGALIAQNNKVGRFYYGGWSCSYKYRDAISLYGMIASYARYGFAFTDNTGYAIRSITYDANLLYAPPPNFPLTSDQYVILSWQEIK</sequence>
<proteinExistence type="predicted"/>
<protein>
    <recommendedName>
        <fullName evidence="4">Type 4 fimbrial biogenesis protein PilX N-terminal domain-containing protein</fullName>
    </recommendedName>
</protein>
<dbReference type="AlphaFoldDB" id="A0A0G0TZD1"/>
<gene>
    <name evidence="2" type="ORF">UT78_C0005G0026</name>
</gene>
<feature type="transmembrane region" description="Helical" evidence="1">
    <location>
        <begin position="12"/>
        <end position="37"/>
    </location>
</feature>
<reference evidence="2 3" key="1">
    <citation type="journal article" date="2015" name="Nature">
        <title>rRNA introns, odd ribosomes, and small enigmatic genomes across a large radiation of phyla.</title>
        <authorList>
            <person name="Brown C.T."/>
            <person name="Hug L.A."/>
            <person name="Thomas B.C."/>
            <person name="Sharon I."/>
            <person name="Castelle C.J."/>
            <person name="Singh A."/>
            <person name="Wilkins M.J."/>
            <person name="Williams K.H."/>
            <person name="Banfield J.F."/>
        </authorList>
    </citation>
    <scope>NUCLEOTIDE SEQUENCE [LARGE SCALE GENOMIC DNA]</scope>
</reference>
<comment type="caution">
    <text evidence="2">The sequence shown here is derived from an EMBL/GenBank/DDBJ whole genome shotgun (WGS) entry which is preliminary data.</text>
</comment>
<keyword evidence="1" id="KW-0472">Membrane</keyword>
<accession>A0A0G0TZD1</accession>